<dbReference type="EMBL" id="WBUI01000003">
    <property type="protein sequence ID" value="KAB2934201.1"/>
    <property type="molecule type" value="Genomic_DNA"/>
</dbReference>
<dbReference type="InterPro" id="IPR036291">
    <property type="entry name" value="NAD(P)-bd_dom_sf"/>
</dbReference>
<name>A0A833H3R9_9LEPT</name>
<dbReference type="InterPro" id="IPR013154">
    <property type="entry name" value="ADH-like_N"/>
</dbReference>
<dbReference type="CDD" id="cd08291">
    <property type="entry name" value="ETR_like_1"/>
    <property type="match status" value="1"/>
</dbReference>
<dbReference type="PANTHER" id="PTHR48106">
    <property type="entry name" value="QUINONE OXIDOREDUCTASE PIG3-RELATED"/>
    <property type="match status" value="1"/>
</dbReference>
<evidence type="ECO:0000313" key="5">
    <source>
        <dbReference type="Proteomes" id="UP000460298"/>
    </source>
</evidence>
<evidence type="ECO:0000259" key="3">
    <source>
        <dbReference type="SMART" id="SM00829"/>
    </source>
</evidence>
<dbReference type="Gene3D" id="3.90.180.10">
    <property type="entry name" value="Medium-chain alcohol dehydrogenases, catalytic domain"/>
    <property type="match status" value="1"/>
</dbReference>
<dbReference type="Proteomes" id="UP000460298">
    <property type="component" value="Unassembled WGS sequence"/>
</dbReference>
<dbReference type="InterPro" id="IPR011032">
    <property type="entry name" value="GroES-like_sf"/>
</dbReference>
<dbReference type="InterPro" id="IPR013149">
    <property type="entry name" value="ADH-like_C"/>
</dbReference>
<keyword evidence="1" id="KW-0521">NADP</keyword>
<evidence type="ECO:0000256" key="2">
    <source>
        <dbReference type="ARBA" id="ARBA00023002"/>
    </source>
</evidence>
<dbReference type="InterPro" id="IPR020843">
    <property type="entry name" value="ER"/>
</dbReference>
<feature type="domain" description="Enoyl reductase (ER)" evidence="3">
    <location>
        <begin position="16"/>
        <end position="329"/>
    </location>
</feature>
<evidence type="ECO:0000256" key="1">
    <source>
        <dbReference type="ARBA" id="ARBA00022857"/>
    </source>
</evidence>
<organism evidence="4 5">
    <name type="scientific">Leptonema illini</name>
    <dbReference type="NCBI Taxonomy" id="183"/>
    <lineage>
        <taxon>Bacteria</taxon>
        <taxon>Pseudomonadati</taxon>
        <taxon>Spirochaetota</taxon>
        <taxon>Spirochaetia</taxon>
        <taxon>Leptospirales</taxon>
        <taxon>Leptospiraceae</taxon>
        <taxon>Leptonema</taxon>
    </lineage>
</organism>
<gene>
    <name evidence="4" type="ORF">F9K24_04030</name>
</gene>
<reference evidence="4 5" key="1">
    <citation type="submission" date="2019-10" db="EMBL/GenBank/DDBJ databases">
        <title>Extracellular Electron Transfer in a Candidatus Methanoperedens spp. Enrichment Culture.</title>
        <authorList>
            <person name="Berger S."/>
            <person name="Rangel Shaw D."/>
            <person name="Berben T."/>
            <person name="In 'T Zandt M."/>
            <person name="Frank J."/>
            <person name="Reimann J."/>
            <person name="Jetten M.S.M."/>
            <person name="Welte C.U."/>
        </authorList>
    </citation>
    <scope>NUCLEOTIDE SEQUENCE [LARGE SCALE GENOMIC DNA]</scope>
    <source>
        <strain evidence="4">SB12</strain>
    </source>
</reference>
<dbReference type="SUPFAM" id="SSF51735">
    <property type="entry name" value="NAD(P)-binding Rossmann-fold domains"/>
    <property type="match status" value="1"/>
</dbReference>
<dbReference type="AlphaFoldDB" id="A0A833H3R9"/>
<protein>
    <submittedName>
        <fullName evidence="4">Zinc-binding dehydrogenase</fullName>
    </submittedName>
</protein>
<evidence type="ECO:0000313" key="4">
    <source>
        <dbReference type="EMBL" id="KAB2934201.1"/>
    </source>
</evidence>
<dbReference type="Pfam" id="PF08240">
    <property type="entry name" value="ADH_N"/>
    <property type="match status" value="1"/>
</dbReference>
<dbReference type="GO" id="GO:0016651">
    <property type="term" value="F:oxidoreductase activity, acting on NAD(P)H"/>
    <property type="evidence" value="ECO:0007669"/>
    <property type="project" value="TreeGrafter"/>
</dbReference>
<keyword evidence="2" id="KW-0560">Oxidoreductase</keyword>
<comment type="caution">
    <text evidence="4">The sequence shown here is derived from an EMBL/GenBank/DDBJ whole genome shotgun (WGS) entry which is preliminary data.</text>
</comment>
<dbReference type="GO" id="GO:0070402">
    <property type="term" value="F:NADPH binding"/>
    <property type="evidence" value="ECO:0007669"/>
    <property type="project" value="TreeGrafter"/>
</dbReference>
<accession>A0A833H3R9</accession>
<dbReference type="SMART" id="SM00829">
    <property type="entry name" value="PKS_ER"/>
    <property type="match status" value="1"/>
</dbReference>
<sequence>MIPVTTMQGARLLRYGTPADMPVQEVEVPALQPGQVLIRMAYASINPSDLAFLSGQYGIKKKLPAVPGFEGSGTVVASGGGWSRFLVGRRVACASSSGDGTWAQYMVADAKGCIPLRRSVSLEQGSSLIVNPMTAVAMYDIFEKGRHGALIQTAAASALGGMIRQLAAVKGRPVINIVRRDEQVDALEEQGAQYVLNSNAPDFERKLAVLARKLQATMAVDAVGGALTQQLVGCMPAFSTVLVYGGLSGEACALSPGLLIFKEAQLRGFWLSLWLQKQSPLSLMRLGWSVQKHLAGELKTEVRRIYPLAEIHAAIEDYSRQMSGGKVLINCNP</sequence>
<dbReference type="Pfam" id="PF00107">
    <property type="entry name" value="ADH_zinc_N"/>
    <property type="match status" value="1"/>
</dbReference>
<dbReference type="SUPFAM" id="SSF50129">
    <property type="entry name" value="GroES-like"/>
    <property type="match status" value="1"/>
</dbReference>
<dbReference type="Gene3D" id="3.40.50.720">
    <property type="entry name" value="NAD(P)-binding Rossmann-like Domain"/>
    <property type="match status" value="1"/>
</dbReference>
<dbReference type="PANTHER" id="PTHR48106:SF18">
    <property type="entry name" value="QUINONE OXIDOREDUCTASE PIG3"/>
    <property type="match status" value="1"/>
</dbReference>
<proteinExistence type="predicted"/>